<evidence type="ECO:0000259" key="3">
    <source>
        <dbReference type="PROSITE" id="PS50405"/>
    </source>
</evidence>
<dbReference type="PANTHER" id="PTHR44051">
    <property type="entry name" value="GLUTATHIONE S-TRANSFERASE-RELATED"/>
    <property type="match status" value="1"/>
</dbReference>
<dbReference type="Pfam" id="PF13410">
    <property type="entry name" value="GST_C_2"/>
    <property type="match status" value="1"/>
</dbReference>
<dbReference type="Gene3D" id="3.40.30.10">
    <property type="entry name" value="Glutaredoxin"/>
    <property type="match status" value="1"/>
</dbReference>
<reference evidence="4" key="1">
    <citation type="submission" date="2018-06" db="EMBL/GenBank/DDBJ databases">
        <authorList>
            <person name="Zhirakovskaya E."/>
        </authorList>
    </citation>
    <scope>NUCLEOTIDE SEQUENCE</scope>
</reference>
<evidence type="ECO:0000313" key="4">
    <source>
        <dbReference type="EMBL" id="VAW95596.1"/>
    </source>
</evidence>
<dbReference type="SFLD" id="SFLDG00358">
    <property type="entry name" value="Main_(cytGST)"/>
    <property type="match status" value="1"/>
</dbReference>
<dbReference type="InterPro" id="IPR036249">
    <property type="entry name" value="Thioredoxin-like_sf"/>
</dbReference>
<gene>
    <name evidence="4" type="ORF">MNBD_GAMMA21-1495</name>
</gene>
<evidence type="ECO:0000256" key="1">
    <source>
        <dbReference type="ARBA" id="ARBA00022679"/>
    </source>
</evidence>
<dbReference type="InterPro" id="IPR036282">
    <property type="entry name" value="Glutathione-S-Trfase_C_sf"/>
</dbReference>
<keyword evidence="1 4" id="KW-0808">Transferase</keyword>
<feature type="domain" description="GST C-terminal" evidence="3">
    <location>
        <begin position="97"/>
        <end position="212"/>
    </location>
</feature>
<sequence>MEITKTPDLPSSICLYFFPGTRAARAMWMLEELNLPYELSLVDLHQGAHKHDEYLAIHPLGKVPALKIGDIILFESLAICLYLADNYPKSALAPEIATPDRAEYYKWMAFSTGTLEPAIIEQSRRRKALETGTDYIDMGPVLTPFENTMAYINNILASRPFLVGKNFTAADIMIGSLLRWADSMALLSDFGHTKNWLEQLKQRPAYQRIREH</sequence>
<dbReference type="InterPro" id="IPR040079">
    <property type="entry name" value="Glutathione_S-Trfase"/>
</dbReference>
<dbReference type="SUPFAM" id="SSF52833">
    <property type="entry name" value="Thioredoxin-like"/>
    <property type="match status" value="1"/>
</dbReference>
<dbReference type="EMBL" id="UOFR01000034">
    <property type="protein sequence ID" value="VAW95596.1"/>
    <property type="molecule type" value="Genomic_DNA"/>
</dbReference>
<protein>
    <submittedName>
        <fullName evidence="4">Glutathione S-transferase</fullName>
        <ecNumber evidence="4">2.5.1.18</ecNumber>
    </submittedName>
</protein>
<dbReference type="Pfam" id="PF02798">
    <property type="entry name" value="GST_N"/>
    <property type="match status" value="1"/>
</dbReference>
<accession>A0A3B1AS90</accession>
<dbReference type="PROSITE" id="PS50404">
    <property type="entry name" value="GST_NTER"/>
    <property type="match status" value="1"/>
</dbReference>
<dbReference type="InterPro" id="IPR010987">
    <property type="entry name" value="Glutathione-S-Trfase_C-like"/>
</dbReference>
<dbReference type="InterPro" id="IPR004045">
    <property type="entry name" value="Glutathione_S-Trfase_N"/>
</dbReference>
<dbReference type="SFLD" id="SFLDS00019">
    <property type="entry name" value="Glutathione_Transferase_(cytos"/>
    <property type="match status" value="1"/>
</dbReference>
<dbReference type="CDD" id="cd03046">
    <property type="entry name" value="GST_N_GTT1_like"/>
    <property type="match status" value="1"/>
</dbReference>
<dbReference type="Gene3D" id="1.20.1050.10">
    <property type="match status" value="1"/>
</dbReference>
<dbReference type="PROSITE" id="PS50405">
    <property type="entry name" value="GST_CTER"/>
    <property type="match status" value="1"/>
</dbReference>
<dbReference type="PANTHER" id="PTHR44051:SF21">
    <property type="entry name" value="GLUTATHIONE S-TRANSFERASE FAMILY PROTEIN"/>
    <property type="match status" value="1"/>
</dbReference>
<feature type="domain" description="GST N-terminal" evidence="2">
    <location>
        <begin position="10"/>
        <end position="91"/>
    </location>
</feature>
<dbReference type="SUPFAM" id="SSF47616">
    <property type="entry name" value="GST C-terminal domain-like"/>
    <property type="match status" value="1"/>
</dbReference>
<name>A0A3B1AS90_9ZZZZ</name>
<organism evidence="4">
    <name type="scientific">hydrothermal vent metagenome</name>
    <dbReference type="NCBI Taxonomy" id="652676"/>
    <lineage>
        <taxon>unclassified sequences</taxon>
        <taxon>metagenomes</taxon>
        <taxon>ecological metagenomes</taxon>
    </lineage>
</organism>
<dbReference type="EC" id="2.5.1.18" evidence="4"/>
<dbReference type="CDD" id="cd03207">
    <property type="entry name" value="GST_C_8"/>
    <property type="match status" value="1"/>
</dbReference>
<dbReference type="AlphaFoldDB" id="A0A3B1AS90"/>
<dbReference type="FunFam" id="3.40.30.10:FF:000039">
    <property type="entry name" value="Glutathione S-transferase domain"/>
    <property type="match status" value="1"/>
</dbReference>
<evidence type="ECO:0000259" key="2">
    <source>
        <dbReference type="PROSITE" id="PS50404"/>
    </source>
</evidence>
<dbReference type="GO" id="GO:0004364">
    <property type="term" value="F:glutathione transferase activity"/>
    <property type="evidence" value="ECO:0007669"/>
    <property type="project" value="UniProtKB-EC"/>
</dbReference>
<proteinExistence type="predicted"/>
<dbReference type="SFLD" id="SFLDG01150">
    <property type="entry name" value="Main.1:_Beta-like"/>
    <property type="match status" value="1"/>
</dbReference>